<dbReference type="SUPFAM" id="SSF52172">
    <property type="entry name" value="CheY-like"/>
    <property type="match status" value="1"/>
</dbReference>
<dbReference type="Pfam" id="PF21332">
    <property type="entry name" value="AmiR_N"/>
    <property type="match status" value="1"/>
</dbReference>
<sequence length="216" mass="24397">MTDFVRTLRDLNIAVVHPFDRTAEELRQQLSRIGCVHDAFWPPPKTLAEKYDVVFVDMAEGSAKYLRAMITRARTELPTIIAIVGYENPSVLAQLSEIGAHGILTKPLRAIGVMSAIVMARQCWSEQNALREENEKIRRKLETMQTISDAKRILMQHHGVDDREAYEIIRKHAMSRRTTTVEIAQAIITADDMLSNLKPAPGAAARKTRIPKPEQD</sequence>
<evidence type="ECO:0000313" key="2">
    <source>
        <dbReference type="EMBL" id="RLL65237.1"/>
    </source>
</evidence>
<protein>
    <submittedName>
        <fullName evidence="2">ANTAR domain-containing protein</fullName>
    </submittedName>
</protein>
<feature type="domain" description="ANTAR" evidence="1">
    <location>
        <begin position="127"/>
        <end position="188"/>
    </location>
</feature>
<comment type="caution">
    <text evidence="2">The sequence shown here is derived from an EMBL/GenBank/DDBJ whole genome shotgun (WGS) entry which is preliminary data.</text>
</comment>
<dbReference type="InterPro" id="IPR011006">
    <property type="entry name" value="CheY-like_superfamily"/>
</dbReference>
<dbReference type="InterPro" id="IPR008327">
    <property type="entry name" value="Sig_transdc_resp-reg_antiterm"/>
</dbReference>
<dbReference type="InterPro" id="IPR036388">
    <property type="entry name" value="WH-like_DNA-bd_sf"/>
</dbReference>
<keyword evidence="3" id="KW-1185">Reference proteome</keyword>
<dbReference type="EMBL" id="RCHI01000006">
    <property type="protein sequence ID" value="RLL65237.1"/>
    <property type="molecule type" value="Genomic_DNA"/>
</dbReference>
<dbReference type="PIRSF" id="PIRSF036382">
    <property type="entry name" value="RR_antiterm"/>
    <property type="match status" value="1"/>
</dbReference>
<name>A0A421BQK8_9RHOB</name>
<dbReference type="AlphaFoldDB" id="A0A421BQK8"/>
<reference evidence="2 3" key="1">
    <citation type="submission" date="2018-10" db="EMBL/GenBank/DDBJ databases">
        <title>Rhodobacter sp . BO-81.</title>
        <authorList>
            <person name="Im W.T."/>
        </authorList>
    </citation>
    <scope>NUCLEOTIDE SEQUENCE [LARGE SCALE GENOMIC DNA]</scope>
    <source>
        <strain evidence="2 3">BO-81</strain>
    </source>
</reference>
<dbReference type="SMART" id="SM01012">
    <property type="entry name" value="ANTAR"/>
    <property type="match status" value="1"/>
</dbReference>
<evidence type="ECO:0000259" key="1">
    <source>
        <dbReference type="PROSITE" id="PS50921"/>
    </source>
</evidence>
<dbReference type="RefSeq" id="WP_121532607.1">
    <property type="nucleotide sequence ID" value="NZ_RCHI01000006.1"/>
</dbReference>
<dbReference type="Gene3D" id="1.10.10.10">
    <property type="entry name" value="Winged helix-like DNA-binding domain superfamily/Winged helix DNA-binding domain"/>
    <property type="match status" value="1"/>
</dbReference>
<dbReference type="Gene3D" id="3.40.50.2300">
    <property type="match status" value="1"/>
</dbReference>
<dbReference type="GO" id="GO:0003723">
    <property type="term" value="F:RNA binding"/>
    <property type="evidence" value="ECO:0007669"/>
    <property type="project" value="InterPro"/>
</dbReference>
<evidence type="ECO:0000313" key="3">
    <source>
        <dbReference type="Proteomes" id="UP000279673"/>
    </source>
</evidence>
<dbReference type="Proteomes" id="UP000279673">
    <property type="component" value="Unassembled WGS sequence"/>
</dbReference>
<accession>A0A421BQK8</accession>
<dbReference type="InterPro" id="IPR049021">
    <property type="entry name" value="AmiR_N"/>
</dbReference>
<proteinExistence type="predicted"/>
<organism evidence="2 3">
    <name type="scientific">Paenirhodobacter hankyongi</name>
    <dbReference type="NCBI Taxonomy" id="2294033"/>
    <lineage>
        <taxon>Bacteria</taxon>
        <taxon>Pseudomonadati</taxon>
        <taxon>Pseudomonadota</taxon>
        <taxon>Alphaproteobacteria</taxon>
        <taxon>Rhodobacterales</taxon>
        <taxon>Rhodobacter group</taxon>
        <taxon>Paenirhodobacter</taxon>
    </lineage>
</organism>
<gene>
    <name evidence="2" type="ORF">DYS74_07885</name>
</gene>
<dbReference type="PROSITE" id="PS50921">
    <property type="entry name" value="ANTAR"/>
    <property type="match status" value="1"/>
</dbReference>
<dbReference type="InterPro" id="IPR005561">
    <property type="entry name" value="ANTAR"/>
</dbReference>
<dbReference type="Pfam" id="PF03861">
    <property type="entry name" value="ANTAR"/>
    <property type="match status" value="1"/>
</dbReference>